<evidence type="ECO:0000259" key="7">
    <source>
        <dbReference type="PROSITE" id="PS50045"/>
    </source>
</evidence>
<dbReference type="InterPro" id="IPR002197">
    <property type="entry name" value="HTH_Fis"/>
</dbReference>
<comment type="caution">
    <text evidence="8">The sequence shown here is derived from an EMBL/GenBank/DDBJ whole genome shotgun (WGS) entry which is preliminary data.</text>
</comment>
<keyword evidence="4" id="KW-0805">Transcription regulation</keyword>
<organism evidence="8 9">
    <name type="scientific">Blastomonas aquatica</name>
    <dbReference type="NCBI Taxonomy" id="1510276"/>
    <lineage>
        <taxon>Bacteria</taxon>
        <taxon>Pseudomonadati</taxon>
        <taxon>Pseudomonadota</taxon>
        <taxon>Alphaproteobacteria</taxon>
        <taxon>Sphingomonadales</taxon>
        <taxon>Sphingomonadaceae</taxon>
        <taxon>Blastomonas</taxon>
    </lineage>
</organism>
<dbReference type="Pfam" id="PF00158">
    <property type="entry name" value="Sigma54_activat"/>
    <property type="match status" value="1"/>
</dbReference>
<evidence type="ECO:0000313" key="9">
    <source>
        <dbReference type="Proteomes" id="UP000614261"/>
    </source>
</evidence>
<feature type="domain" description="Sigma-54 factor interaction" evidence="7">
    <location>
        <begin position="127"/>
        <end position="351"/>
    </location>
</feature>
<evidence type="ECO:0000256" key="2">
    <source>
        <dbReference type="ARBA" id="ARBA00022840"/>
    </source>
</evidence>
<protein>
    <submittedName>
        <fullName evidence="8">Sigma-54-dependent Fis family transcriptional regulator</fullName>
    </submittedName>
</protein>
<dbReference type="Pfam" id="PF02954">
    <property type="entry name" value="HTH_8"/>
    <property type="match status" value="1"/>
</dbReference>
<dbReference type="Pfam" id="PF25601">
    <property type="entry name" value="AAA_lid_14"/>
    <property type="match status" value="1"/>
</dbReference>
<evidence type="ECO:0000256" key="6">
    <source>
        <dbReference type="ARBA" id="ARBA00023163"/>
    </source>
</evidence>
<dbReference type="InterPro" id="IPR009057">
    <property type="entry name" value="Homeodomain-like_sf"/>
</dbReference>
<dbReference type="PRINTS" id="PR01590">
    <property type="entry name" value="HTHFIS"/>
</dbReference>
<evidence type="ECO:0000313" key="8">
    <source>
        <dbReference type="EMBL" id="GGB74359.1"/>
    </source>
</evidence>
<dbReference type="PROSITE" id="PS00675">
    <property type="entry name" value="SIGMA54_INTERACT_1"/>
    <property type="match status" value="1"/>
</dbReference>
<reference evidence="9" key="1">
    <citation type="journal article" date="2019" name="Int. J. Syst. Evol. Microbiol.">
        <title>The Global Catalogue of Microorganisms (GCM) 10K type strain sequencing project: providing services to taxonomists for standard genome sequencing and annotation.</title>
        <authorList>
            <consortium name="The Broad Institute Genomics Platform"/>
            <consortium name="The Broad Institute Genome Sequencing Center for Infectious Disease"/>
            <person name="Wu L."/>
            <person name="Ma J."/>
        </authorList>
    </citation>
    <scope>NUCLEOTIDE SEQUENCE [LARGE SCALE GENOMIC DNA]</scope>
    <source>
        <strain evidence="9">CGMCC 1.12851</strain>
    </source>
</reference>
<name>A0ABQ1JTL7_9SPHN</name>
<evidence type="ECO:0000256" key="5">
    <source>
        <dbReference type="ARBA" id="ARBA00023125"/>
    </source>
</evidence>
<gene>
    <name evidence="8" type="ORF">GCM10010833_31960</name>
</gene>
<dbReference type="EMBL" id="BMGD01000006">
    <property type="protein sequence ID" value="GGB74359.1"/>
    <property type="molecule type" value="Genomic_DNA"/>
</dbReference>
<dbReference type="Gene3D" id="1.10.10.60">
    <property type="entry name" value="Homeodomain-like"/>
    <property type="match status" value="1"/>
</dbReference>
<dbReference type="PANTHER" id="PTHR32071">
    <property type="entry name" value="TRANSCRIPTIONAL REGULATORY PROTEIN"/>
    <property type="match status" value="1"/>
</dbReference>
<dbReference type="InterPro" id="IPR027417">
    <property type="entry name" value="P-loop_NTPase"/>
</dbReference>
<dbReference type="SUPFAM" id="SSF46689">
    <property type="entry name" value="Homeodomain-like"/>
    <property type="match status" value="1"/>
</dbReference>
<evidence type="ECO:0000256" key="3">
    <source>
        <dbReference type="ARBA" id="ARBA00023012"/>
    </source>
</evidence>
<keyword evidence="3" id="KW-0902">Two-component regulatory system</keyword>
<keyword evidence="6" id="KW-0804">Transcription</keyword>
<dbReference type="InterPro" id="IPR058031">
    <property type="entry name" value="AAA_lid_NorR"/>
</dbReference>
<dbReference type="Proteomes" id="UP000614261">
    <property type="component" value="Unassembled WGS sequence"/>
</dbReference>
<dbReference type="PROSITE" id="PS50045">
    <property type="entry name" value="SIGMA54_INTERACT_4"/>
    <property type="match status" value="1"/>
</dbReference>
<keyword evidence="5" id="KW-0238">DNA-binding</keyword>
<dbReference type="InterPro" id="IPR025662">
    <property type="entry name" value="Sigma_54_int_dom_ATP-bd_1"/>
</dbReference>
<evidence type="ECO:0000256" key="1">
    <source>
        <dbReference type="ARBA" id="ARBA00022741"/>
    </source>
</evidence>
<dbReference type="InterPro" id="IPR011006">
    <property type="entry name" value="CheY-like_superfamily"/>
</dbReference>
<dbReference type="CDD" id="cd00009">
    <property type="entry name" value="AAA"/>
    <property type="match status" value="1"/>
</dbReference>
<evidence type="ECO:0000256" key="4">
    <source>
        <dbReference type="ARBA" id="ARBA00023015"/>
    </source>
</evidence>
<proteinExistence type="predicted"/>
<dbReference type="PANTHER" id="PTHR32071:SF21">
    <property type="entry name" value="TRANSCRIPTIONAL REGULATORY PROTEIN FLGR"/>
    <property type="match status" value="1"/>
</dbReference>
<keyword evidence="2" id="KW-0067">ATP-binding</keyword>
<accession>A0ABQ1JTL7</accession>
<keyword evidence="1" id="KW-0547">Nucleotide-binding</keyword>
<dbReference type="SUPFAM" id="SSF52540">
    <property type="entry name" value="P-loop containing nucleoside triphosphate hydrolases"/>
    <property type="match status" value="1"/>
</dbReference>
<keyword evidence="9" id="KW-1185">Reference proteome</keyword>
<sequence length="443" mass="47564">MRMTHVKPVRVILIAARNATSCGVDALARKAGALVTRVASEATAVEYLRRAEGDLVMIEVDLDVPAFVARLRAERIAVPVIACGSDRADARVMLAGRNTPDDYVQLPVQHEPVTTANLSGEATPWFIVAGCDAMRGVVQYGLSMAATTAPILIQGETGTGKELMARLIHAGSNRPGHFLTIECQGVAPEILEIELFGRKSGDHSQRPGRLGEASGGTIFLRGVETLPPALQARLLDALQTSAICGMGTHADASTAARLITSANDITAALVERGQFRADLLARLSLAKINLPPLRERNADIDALSWCFAQRFAALYDLPVRPYDDEAAAILHSYPWPGNVRELEETVHRATLLSRTPRIGADALVHANGARLDRAHCKPSDEILVDRLVGHTVAEVERELILQTLESCGGNRTSASSVLGISVRTLRNKLKTFVQAGISVSPSH</sequence>
<dbReference type="SUPFAM" id="SSF52172">
    <property type="entry name" value="CheY-like"/>
    <property type="match status" value="1"/>
</dbReference>
<dbReference type="Gene3D" id="1.10.8.60">
    <property type="match status" value="1"/>
</dbReference>
<dbReference type="Gene3D" id="3.40.50.300">
    <property type="entry name" value="P-loop containing nucleotide triphosphate hydrolases"/>
    <property type="match status" value="1"/>
</dbReference>
<dbReference type="InterPro" id="IPR002078">
    <property type="entry name" value="Sigma_54_int"/>
</dbReference>